<dbReference type="GO" id="GO:0005886">
    <property type="term" value="C:plasma membrane"/>
    <property type="evidence" value="ECO:0007669"/>
    <property type="project" value="UniProtKB-SubCell"/>
</dbReference>
<comment type="similarity">
    <text evidence="2">Belongs to the multi antimicrobial extrusion (MATE) (TC 2.A.66.1) family. MepA subfamily.</text>
</comment>
<dbReference type="GO" id="GO:0046677">
    <property type="term" value="P:response to antibiotic"/>
    <property type="evidence" value="ECO:0007669"/>
    <property type="project" value="UniProtKB-KW"/>
</dbReference>
<keyword evidence="8 10" id="KW-0472">Membrane</keyword>
<sequence>MSSDAATRNAFLHGSLGAIFAKTALPIIFVMSMNGLQAVIDAVFLGVFVGPEALGAVTLMFPFFMIIIALATLVGSEMSSILSRRLGAGSFDEARSVFAGAHGLALAVSACLILLFLVFGGPVTRLAAGGSPVLEHLGYVYLKILVLSSPVFFVMAVNVDALRNEGRTGFMAAMSLLVSLANMGFTYVLIVVMGLGVAGSAYGTALAQALALSIIVVFRMRGRTQLRPAALLHHSPFTGWRRILALGAPQSLNFMGIALVSASIIASLQLSGGGSYQATVSAYGIITRIMTFVFLPLLGLSQALQAIVGNNYGAQAWTRSNSSLRLGLTIALVYCIAAECSLALLAEPIGFAFVDDRQVVGEVVRILPVMTAMYFLSGPLVMIAIYFQSIGDAGRAAVLGLAKPYAFVIPMIFLLPLAFGEQGIWMATPVAELLLLGLTGVVLVATARRRNLRWGLFVTGA</sequence>
<keyword evidence="6 10" id="KW-0812">Transmembrane</keyword>
<dbReference type="GO" id="GO:0015297">
    <property type="term" value="F:antiporter activity"/>
    <property type="evidence" value="ECO:0007669"/>
    <property type="project" value="InterPro"/>
</dbReference>
<feature type="transmembrane region" description="Helical" evidence="10">
    <location>
        <begin position="251"/>
        <end position="270"/>
    </location>
</feature>
<organism evidence="11 12">
    <name type="scientific">Roseibium aggregatum</name>
    <dbReference type="NCBI Taxonomy" id="187304"/>
    <lineage>
        <taxon>Bacteria</taxon>
        <taxon>Pseudomonadati</taxon>
        <taxon>Pseudomonadota</taxon>
        <taxon>Alphaproteobacteria</taxon>
        <taxon>Hyphomicrobiales</taxon>
        <taxon>Stappiaceae</taxon>
        <taxon>Roseibium</taxon>
    </lineage>
</organism>
<name>A0A926S8J2_9HYPH</name>
<feature type="transmembrane region" description="Helical" evidence="10">
    <location>
        <begin position="53"/>
        <end position="76"/>
    </location>
</feature>
<dbReference type="PANTHER" id="PTHR43823">
    <property type="entry name" value="SPORULATION PROTEIN YKVU"/>
    <property type="match status" value="1"/>
</dbReference>
<dbReference type="InterPro" id="IPR045070">
    <property type="entry name" value="MATE_MepA-like"/>
</dbReference>
<keyword evidence="7 10" id="KW-1133">Transmembrane helix</keyword>
<comment type="caution">
    <text evidence="11">The sequence shown here is derived from an EMBL/GenBank/DDBJ whole genome shotgun (WGS) entry which is preliminary data.</text>
</comment>
<dbReference type="AlphaFoldDB" id="A0A926S8J2"/>
<evidence type="ECO:0000256" key="7">
    <source>
        <dbReference type="ARBA" id="ARBA00022989"/>
    </source>
</evidence>
<feature type="transmembrane region" description="Helical" evidence="10">
    <location>
        <begin position="139"/>
        <end position="159"/>
    </location>
</feature>
<dbReference type="PIRSF" id="PIRSF006603">
    <property type="entry name" value="DinF"/>
    <property type="match status" value="1"/>
</dbReference>
<evidence type="ECO:0000256" key="3">
    <source>
        <dbReference type="ARBA" id="ARBA00022106"/>
    </source>
</evidence>
<feature type="transmembrane region" description="Helical" evidence="10">
    <location>
        <begin position="324"/>
        <end position="346"/>
    </location>
</feature>
<dbReference type="InterPro" id="IPR002528">
    <property type="entry name" value="MATE_fam"/>
</dbReference>
<evidence type="ECO:0000256" key="8">
    <source>
        <dbReference type="ARBA" id="ARBA00023136"/>
    </source>
</evidence>
<feature type="transmembrane region" description="Helical" evidence="10">
    <location>
        <begin position="424"/>
        <end position="445"/>
    </location>
</feature>
<comment type="subcellular location">
    <subcellularLocation>
        <location evidence="1">Cell inner membrane</location>
        <topology evidence="1">Multi-pass membrane protein</topology>
    </subcellularLocation>
</comment>
<evidence type="ECO:0000256" key="2">
    <source>
        <dbReference type="ARBA" id="ARBA00008417"/>
    </source>
</evidence>
<feature type="transmembrane region" description="Helical" evidence="10">
    <location>
        <begin position="366"/>
        <end position="387"/>
    </location>
</feature>
<evidence type="ECO:0000256" key="4">
    <source>
        <dbReference type="ARBA" id="ARBA00022448"/>
    </source>
</evidence>
<dbReference type="Proteomes" id="UP000598467">
    <property type="component" value="Unassembled WGS sequence"/>
</dbReference>
<evidence type="ECO:0000256" key="6">
    <source>
        <dbReference type="ARBA" id="ARBA00022692"/>
    </source>
</evidence>
<dbReference type="CDD" id="cd13143">
    <property type="entry name" value="MATE_MepA_like"/>
    <property type="match status" value="1"/>
</dbReference>
<accession>A0A926S8J2</accession>
<keyword evidence="9" id="KW-0046">Antibiotic resistance</keyword>
<evidence type="ECO:0000256" key="5">
    <source>
        <dbReference type="ARBA" id="ARBA00022475"/>
    </source>
</evidence>
<feature type="transmembrane region" description="Helical" evidence="10">
    <location>
        <begin position="171"/>
        <end position="195"/>
    </location>
</feature>
<evidence type="ECO:0000313" key="11">
    <source>
        <dbReference type="EMBL" id="MBD1545034.1"/>
    </source>
</evidence>
<gene>
    <name evidence="11" type="ORF">HK439_02065</name>
</gene>
<dbReference type="InterPro" id="IPR048279">
    <property type="entry name" value="MdtK-like"/>
</dbReference>
<feature type="transmembrane region" description="Helical" evidence="10">
    <location>
        <begin position="97"/>
        <end position="119"/>
    </location>
</feature>
<dbReference type="RefSeq" id="WP_190289696.1">
    <property type="nucleotide sequence ID" value="NZ_JABFCZ010000002.1"/>
</dbReference>
<protein>
    <recommendedName>
        <fullName evidence="3">Multidrug export protein MepA</fullName>
    </recommendedName>
</protein>
<keyword evidence="4" id="KW-0813">Transport</keyword>
<dbReference type="PANTHER" id="PTHR43823:SF3">
    <property type="entry name" value="MULTIDRUG EXPORT PROTEIN MEPA"/>
    <property type="match status" value="1"/>
</dbReference>
<dbReference type="EMBL" id="JABFCZ010000002">
    <property type="protein sequence ID" value="MBD1545034.1"/>
    <property type="molecule type" value="Genomic_DNA"/>
</dbReference>
<feature type="transmembrane region" description="Helical" evidence="10">
    <location>
        <begin position="282"/>
        <end position="304"/>
    </location>
</feature>
<evidence type="ECO:0000313" key="12">
    <source>
        <dbReference type="Proteomes" id="UP000598467"/>
    </source>
</evidence>
<reference evidence="11" key="1">
    <citation type="submission" date="2020-05" db="EMBL/GenBank/DDBJ databases">
        <title>Identification of trans-AT polyketide cluster in two marine bacteria, producers of a novel glutaramide-containing polyketide sesbanimide D and analogs.</title>
        <authorList>
            <person name="Kacar D."/>
            <person name="Rodriguez P."/>
            <person name="Canedo L."/>
            <person name="Gonzalez E."/>
            <person name="Galan B."/>
            <person name="De La Calle F."/>
            <person name="Garcia J.L."/>
        </authorList>
    </citation>
    <scope>NUCLEOTIDE SEQUENCE</scope>
    <source>
        <strain evidence="11">PHM038</strain>
    </source>
</reference>
<evidence type="ECO:0000256" key="10">
    <source>
        <dbReference type="SAM" id="Phobius"/>
    </source>
</evidence>
<feature type="transmembrane region" description="Helical" evidence="10">
    <location>
        <begin position="12"/>
        <end position="33"/>
    </location>
</feature>
<feature type="transmembrane region" description="Helical" evidence="10">
    <location>
        <begin position="201"/>
        <end position="218"/>
    </location>
</feature>
<keyword evidence="5" id="KW-1003">Cell membrane</keyword>
<evidence type="ECO:0000256" key="1">
    <source>
        <dbReference type="ARBA" id="ARBA00004429"/>
    </source>
</evidence>
<evidence type="ECO:0000256" key="9">
    <source>
        <dbReference type="ARBA" id="ARBA00023251"/>
    </source>
</evidence>
<proteinExistence type="inferred from homology"/>
<feature type="transmembrane region" description="Helical" evidence="10">
    <location>
        <begin position="399"/>
        <end position="418"/>
    </location>
</feature>
<dbReference type="Pfam" id="PF01554">
    <property type="entry name" value="MatE"/>
    <property type="match status" value="2"/>
</dbReference>
<dbReference type="GO" id="GO:0042910">
    <property type="term" value="F:xenobiotic transmembrane transporter activity"/>
    <property type="evidence" value="ECO:0007669"/>
    <property type="project" value="InterPro"/>
</dbReference>
<dbReference type="InterPro" id="IPR051327">
    <property type="entry name" value="MATE_MepA_subfamily"/>
</dbReference>